<name>A0ABS5XIV6_9GAMM</name>
<proteinExistence type="predicted"/>
<reference evidence="2 3" key="1">
    <citation type="submission" date="2021-04" db="EMBL/GenBank/DDBJ databases">
        <title>Pseudomonas boanensis sp. nov., a bacterium isolated from river water used for household purposes in Boane District, Mozambique.</title>
        <authorList>
            <person name="Nicklasson M."/>
            <person name="Martin-Rodriguez A.J."/>
            <person name="Thorell K."/>
            <person name="Neves L."/>
            <person name="Mussagy A."/>
            <person name="Rydberg H.A."/>
            <person name="Hernroth B."/>
            <person name="Svensson-Stadler L."/>
            <person name="Sjoling A."/>
        </authorList>
    </citation>
    <scope>NUCLEOTIDE SEQUENCE [LARGE SCALE GENOMIC DNA]</scope>
    <source>
        <strain evidence="2 3">DB1</strain>
    </source>
</reference>
<feature type="signal peptide" evidence="1">
    <location>
        <begin position="1"/>
        <end position="25"/>
    </location>
</feature>
<sequence length="239" mass="25442">MTAYPRLAAALALCAASLGSVNAQASDELHYNQVAVRAEVSQEVAHDLMHVTLYSESQNTDPAKLAEETTRALNAAVEKARQAKGVTVSLGSRSSFPVYDDKGQKITAWRERAELRLESADFAALSQLSADLLGSLKMAGMNFSIAEKTRKQHEDALIKQAVDAFKARAQLATDALGGKGYKLVNLNLNSAGFQPQPIMMRGMAAKAAMYADSGASPEIEAGTSRVVVSADGTIEVQQP</sequence>
<gene>
    <name evidence="2" type="ORF">J7302_08975</name>
</gene>
<dbReference type="RefSeq" id="WP_215372906.1">
    <property type="nucleotide sequence ID" value="NZ_JAGTIS010000003.1"/>
</dbReference>
<dbReference type="InterPro" id="IPR052022">
    <property type="entry name" value="26kDa_periplasmic_antigen"/>
</dbReference>
<keyword evidence="1" id="KW-0732">Signal</keyword>
<evidence type="ECO:0000313" key="3">
    <source>
        <dbReference type="Proteomes" id="UP001519667"/>
    </source>
</evidence>
<dbReference type="Gene3D" id="3.30.70.2970">
    <property type="entry name" value="Protein of unknown function (DUF541), domain 2"/>
    <property type="match status" value="1"/>
</dbReference>
<accession>A0ABS5XIV6</accession>
<keyword evidence="3" id="KW-1185">Reference proteome</keyword>
<dbReference type="Proteomes" id="UP001519667">
    <property type="component" value="Unassembled WGS sequence"/>
</dbReference>
<dbReference type="PANTHER" id="PTHR34387:SF1">
    <property type="entry name" value="PERIPLASMIC IMMUNOGENIC PROTEIN"/>
    <property type="match status" value="1"/>
</dbReference>
<dbReference type="Gene3D" id="3.30.110.170">
    <property type="entry name" value="Protein of unknown function (DUF541), domain 1"/>
    <property type="match status" value="1"/>
</dbReference>
<dbReference type="PANTHER" id="PTHR34387">
    <property type="entry name" value="SLR1258 PROTEIN"/>
    <property type="match status" value="1"/>
</dbReference>
<protein>
    <submittedName>
        <fullName evidence="2">SIMPL domain-containing protein</fullName>
    </submittedName>
</protein>
<dbReference type="EMBL" id="JAGTIS010000003">
    <property type="protein sequence ID" value="MBT8766262.1"/>
    <property type="molecule type" value="Genomic_DNA"/>
</dbReference>
<dbReference type="InterPro" id="IPR007497">
    <property type="entry name" value="SIMPL/DUF541"/>
</dbReference>
<feature type="chain" id="PRO_5046032427" evidence="1">
    <location>
        <begin position="26"/>
        <end position="239"/>
    </location>
</feature>
<organism evidence="2 3">
    <name type="scientific">Metapseudomonas boanensis</name>
    <dbReference type="NCBI Taxonomy" id="2822138"/>
    <lineage>
        <taxon>Bacteria</taxon>
        <taxon>Pseudomonadati</taxon>
        <taxon>Pseudomonadota</taxon>
        <taxon>Gammaproteobacteria</taxon>
        <taxon>Pseudomonadales</taxon>
        <taxon>Pseudomonadaceae</taxon>
        <taxon>Metapseudomonas</taxon>
    </lineage>
</organism>
<comment type="caution">
    <text evidence="2">The sequence shown here is derived from an EMBL/GenBank/DDBJ whole genome shotgun (WGS) entry which is preliminary data.</text>
</comment>
<evidence type="ECO:0000256" key="1">
    <source>
        <dbReference type="SAM" id="SignalP"/>
    </source>
</evidence>
<dbReference type="Pfam" id="PF04402">
    <property type="entry name" value="SIMPL"/>
    <property type="match status" value="1"/>
</dbReference>
<evidence type="ECO:0000313" key="2">
    <source>
        <dbReference type="EMBL" id="MBT8766262.1"/>
    </source>
</evidence>